<evidence type="ECO:0000313" key="1">
    <source>
        <dbReference type="EMBL" id="DAE22431.1"/>
    </source>
</evidence>
<protein>
    <submittedName>
        <fullName evidence="1">Alpha Adenosine deaminase z-alpha domain</fullName>
    </submittedName>
</protein>
<name>A0A8S5QT21_9CAUD</name>
<organism evidence="1">
    <name type="scientific">CrAss-like virus sp. ctDAq1</name>
    <dbReference type="NCBI Taxonomy" id="2826822"/>
    <lineage>
        <taxon>Viruses</taxon>
        <taxon>Duplodnaviria</taxon>
        <taxon>Heunggongvirae</taxon>
        <taxon>Uroviricota</taxon>
        <taxon>Caudoviricetes</taxon>
        <taxon>Crassvirales</taxon>
    </lineage>
</organism>
<sequence>MMNTVEIRLKKKACEMYGLTLEEALILITFDTVPQFMKLKDELVKKGLLSLKRDGDDEWFLPDKACDIVHDILLESETIKKRDLGPLCKRLKEIYPRGCKEVSGKRYYWTDSVKLIERRLKTFFSLYGEFSDEEIEEATERYVKSFEGNYDMMKLLKYFIFREKSFGGGVSEPSSDLLNFIENKDERIVTHLDRLR</sequence>
<reference evidence="1" key="1">
    <citation type="journal article" date="2021" name="Proc. Natl. Acad. Sci. U.S.A.">
        <title>A Catalog of Tens of Thousands of Viruses from Human Metagenomes Reveals Hidden Associations with Chronic Diseases.</title>
        <authorList>
            <person name="Tisza M.J."/>
            <person name="Buck C.B."/>
        </authorList>
    </citation>
    <scope>NUCLEOTIDE SEQUENCE</scope>
    <source>
        <strain evidence="1">CtDAq1</strain>
    </source>
</reference>
<dbReference type="EMBL" id="BK015733">
    <property type="protein sequence ID" value="DAE22431.1"/>
    <property type="molecule type" value="Genomic_DNA"/>
</dbReference>
<proteinExistence type="predicted"/>
<accession>A0A8S5QT21</accession>